<accession>A0A090LM40</accession>
<keyword evidence="2" id="KW-1185">Reference proteome</keyword>
<dbReference type="EMBL" id="LN609529">
    <property type="protein sequence ID" value="CEF69208.1"/>
    <property type="molecule type" value="Genomic_DNA"/>
</dbReference>
<evidence type="ECO:0000313" key="2">
    <source>
        <dbReference type="Proteomes" id="UP000035682"/>
    </source>
</evidence>
<reference evidence="1 2" key="1">
    <citation type="submission" date="2014-09" db="EMBL/GenBank/DDBJ databases">
        <authorList>
            <person name="Martin A.A."/>
        </authorList>
    </citation>
    <scope>NUCLEOTIDE SEQUENCE</scope>
    <source>
        <strain evidence="2">ED321</strain>
        <strain evidence="1">ED321 Heterogonic</strain>
    </source>
</reference>
<dbReference type="WBParaSite" id="SRAE_2000385800.1">
    <property type="protein sequence ID" value="SRAE_2000385800.1"/>
    <property type="gene ID" value="WBGene00264085"/>
</dbReference>
<name>A0A090LM40_STRRB</name>
<dbReference type="AlphaFoldDB" id="A0A090LM40"/>
<reference evidence="3" key="2">
    <citation type="submission" date="2020-12" db="UniProtKB">
        <authorList>
            <consortium name="WormBaseParasite"/>
        </authorList>
    </citation>
    <scope>IDENTIFICATION</scope>
</reference>
<dbReference type="STRING" id="34506.A0A090LM40"/>
<organism evidence="1">
    <name type="scientific">Strongyloides ratti</name>
    <name type="common">Parasitic roundworm</name>
    <dbReference type="NCBI Taxonomy" id="34506"/>
    <lineage>
        <taxon>Eukaryota</taxon>
        <taxon>Metazoa</taxon>
        <taxon>Ecdysozoa</taxon>
        <taxon>Nematoda</taxon>
        <taxon>Chromadorea</taxon>
        <taxon>Rhabditida</taxon>
        <taxon>Tylenchina</taxon>
        <taxon>Panagrolaimomorpha</taxon>
        <taxon>Strongyloidoidea</taxon>
        <taxon>Strongyloididae</taxon>
        <taxon>Strongyloides</taxon>
    </lineage>
</organism>
<dbReference type="RefSeq" id="XP_024508408.1">
    <property type="nucleotide sequence ID" value="XM_024655102.1"/>
</dbReference>
<proteinExistence type="predicted"/>
<gene>
    <name evidence="1 3 4" type="ORF">SRAE_2000385800</name>
</gene>
<dbReference type="CTD" id="36381578"/>
<dbReference type="GeneID" id="36381578"/>
<dbReference type="Proteomes" id="UP000035682">
    <property type="component" value="Unplaced"/>
</dbReference>
<protein>
    <submittedName>
        <fullName evidence="1 3">Uncharacterized protein</fullName>
    </submittedName>
</protein>
<evidence type="ECO:0000313" key="4">
    <source>
        <dbReference type="WormBase" id="SRAE_2000385800"/>
    </source>
</evidence>
<dbReference type="WormBase" id="SRAE_2000385800">
    <property type="protein sequence ID" value="SRP00173"/>
    <property type="gene ID" value="WBGene00264085"/>
</dbReference>
<evidence type="ECO:0000313" key="3">
    <source>
        <dbReference type="WBParaSite" id="SRAE_2000385800.1"/>
    </source>
</evidence>
<sequence length="326" mass="37626">MKRLFKRNTRKYDDHHNSFVVSYNAMKPQWLQEQRKGLHLSADEQNIILNNQRGALEQLILANGLDTAQYLRLFPLPLLQESDLNLQLLPHEKELDDAFCREIGKIVPYLQNSTIQGVESYRRALDSAMLSIAKNSSRKDILDKLAAPYLATLLSKEYGLVKSYYETSLTHTHLNPQSSLLGNLDLIIRLMEDDGLRANIGSSITPPKQNNHPVGSYSTRFEDYVLRIDGIRMDSIEMHNNHALRNERRRQFVSGLDENLRILVVPPGYDCLWHSFKQAYFNGFTRLHPTVPLFGKKPNSKTLPQCFLGGCWRQRLQAYVYKPHPH</sequence>
<evidence type="ECO:0000313" key="1">
    <source>
        <dbReference type="EMBL" id="CEF69208.1"/>
    </source>
</evidence>